<evidence type="ECO:0000256" key="1">
    <source>
        <dbReference type="ARBA" id="ARBA00007447"/>
    </source>
</evidence>
<accession>A0A0D7BXJ7</accession>
<comment type="similarity">
    <text evidence="1 4">Belongs to the peptidase A1 family.</text>
</comment>
<evidence type="ECO:0000313" key="7">
    <source>
        <dbReference type="EMBL" id="KIY74371.1"/>
    </source>
</evidence>
<evidence type="ECO:0000313" key="8">
    <source>
        <dbReference type="Proteomes" id="UP000054007"/>
    </source>
</evidence>
<reference evidence="7 8" key="1">
    <citation type="journal article" date="2015" name="Fungal Genet. Biol.">
        <title>Evolution of novel wood decay mechanisms in Agaricales revealed by the genome sequences of Fistulina hepatica and Cylindrobasidium torrendii.</title>
        <authorList>
            <person name="Floudas D."/>
            <person name="Held B.W."/>
            <person name="Riley R."/>
            <person name="Nagy L.G."/>
            <person name="Koehler G."/>
            <person name="Ransdell A.S."/>
            <person name="Younus H."/>
            <person name="Chow J."/>
            <person name="Chiniquy J."/>
            <person name="Lipzen A."/>
            <person name="Tritt A."/>
            <person name="Sun H."/>
            <person name="Haridas S."/>
            <person name="LaButti K."/>
            <person name="Ohm R.A."/>
            <person name="Kues U."/>
            <person name="Blanchette R.A."/>
            <person name="Grigoriev I.V."/>
            <person name="Minto R.E."/>
            <person name="Hibbett D.S."/>
        </authorList>
    </citation>
    <scope>NUCLEOTIDE SEQUENCE [LARGE SCALE GENOMIC DNA]</scope>
    <source>
        <strain evidence="7 8">FP15055 ss-10</strain>
    </source>
</reference>
<evidence type="ECO:0000256" key="5">
    <source>
        <dbReference type="SAM" id="SignalP"/>
    </source>
</evidence>
<feature type="signal peptide" evidence="5">
    <location>
        <begin position="1"/>
        <end position="19"/>
    </location>
</feature>
<dbReference type="InterPro" id="IPR001461">
    <property type="entry name" value="Aspartic_peptidase_A1"/>
</dbReference>
<dbReference type="InterPro" id="IPR034164">
    <property type="entry name" value="Pepsin-like_dom"/>
</dbReference>
<dbReference type="Gene3D" id="2.40.70.10">
    <property type="entry name" value="Acid Proteases"/>
    <property type="match status" value="2"/>
</dbReference>
<keyword evidence="8" id="KW-1185">Reference proteome</keyword>
<dbReference type="PRINTS" id="PR00792">
    <property type="entry name" value="PEPSIN"/>
</dbReference>
<dbReference type="OrthoDB" id="2747330at2759"/>
<gene>
    <name evidence="7" type="ORF">CYLTODRAFT_484687</name>
</gene>
<feature type="active site" evidence="3">
    <location>
        <position position="338"/>
    </location>
</feature>
<dbReference type="InterPro" id="IPR021109">
    <property type="entry name" value="Peptidase_aspartic_dom_sf"/>
</dbReference>
<organism evidence="7 8">
    <name type="scientific">Cylindrobasidium torrendii FP15055 ss-10</name>
    <dbReference type="NCBI Taxonomy" id="1314674"/>
    <lineage>
        <taxon>Eukaryota</taxon>
        <taxon>Fungi</taxon>
        <taxon>Dikarya</taxon>
        <taxon>Basidiomycota</taxon>
        <taxon>Agaricomycotina</taxon>
        <taxon>Agaricomycetes</taxon>
        <taxon>Agaricomycetidae</taxon>
        <taxon>Agaricales</taxon>
        <taxon>Marasmiineae</taxon>
        <taxon>Physalacriaceae</taxon>
        <taxon>Cylindrobasidium</taxon>
    </lineage>
</organism>
<dbReference type="Pfam" id="PF00026">
    <property type="entry name" value="Asp"/>
    <property type="match status" value="1"/>
</dbReference>
<evidence type="ECO:0000256" key="3">
    <source>
        <dbReference type="PIRSR" id="PIRSR601461-1"/>
    </source>
</evidence>
<dbReference type="STRING" id="1314674.A0A0D7BXJ7"/>
<dbReference type="InterPro" id="IPR033121">
    <property type="entry name" value="PEPTIDASE_A1"/>
</dbReference>
<dbReference type="PANTHER" id="PTHR47966:SF51">
    <property type="entry name" value="BETA-SITE APP-CLEAVING ENZYME, ISOFORM A-RELATED"/>
    <property type="match status" value="1"/>
</dbReference>
<dbReference type="FunFam" id="2.40.70.10:FF:000008">
    <property type="entry name" value="Cathepsin D"/>
    <property type="match status" value="1"/>
</dbReference>
<keyword evidence="5" id="KW-0732">Signal</keyword>
<dbReference type="PROSITE" id="PS51767">
    <property type="entry name" value="PEPTIDASE_A1"/>
    <property type="match status" value="1"/>
</dbReference>
<dbReference type="InterPro" id="IPR001969">
    <property type="entry name" value="Aspartic_peptidase_AS"/>
</dbReference>
<name>A0A0D7BXJ7_9AGAR</name>
<keyword evidence="2 4" id="KW-0064">Aspartyl protease</keyword>
<evidence type="ECO:0000256" key="4">
    <source>
        <dbReference type="RuleBase" id="RU000454"/>
    </source>
</evidence>
<dbReference type="SUPFAM" id="SSF50630">
    <property type="entry name" value="Acid proteases"/>
    <property type="match status" value="1"/>
</dbReference>
<evidence type="ECO:0000259" key="6">
    <source>
        <dbReference type="PROSITE" id="PS51767"/>
    </source>
</evidence>
<keyword evidence="4" id="KW-0378">Hydrolase</keyword>
<dbReference type="CDD" id="cd05471">
    <property type="entry name" value="pepsin_like"/>
    <property type="match status" value="1"/>
</dbReference>
<dbReference type="GO" id="GO:0006508">
    <property type="term" value="P:proteolysis"/>
    <property type="evidence" value="ECO:0007669"/>
    <property type="project" value="UniProtKB-KW"/>
</dbReference>
<dbReference type="PROSITE" id="PS00141">
    <property type="entry name" value="ASP_PROTEASE"/>
    <property type="match status" value="2"/>
</dbReference>
<dbReference type="GO" id="GO:0004190">
    <property type="term" value="F:aspartic-type endopeptidase activity"/>
    <property type="evidence" value="ECO:0007669"/>
    <property type="project" value="UniProtKB-KW"/>
</dbReference>
<dbReference type="PANTHER" id="PTHR47966">
    <property type="entry name" value="BETA-SITE APP-CLEAVING ENZYME, ISOFORM A-RELATED"/>
    <property type="match status" value="1"/>
</dbReference>
<evidence type="ECO:0000256" key="2">
    <source>
        <dbReference type="ARBA" id="ARBA00022750"/>
    </source>
</evidence>
<keyword evidence="4 7" id="KW-0645">Protease</keyword>
<feature type="active site" evidence="3">
    <location>
        <position position="159"/>
    </location>
</feature>
<feature type="chain" id="PRO_5002317848" evidence="5">
    <location>
        <begin position="20"/>
        <end position="459"/>
    </location>
</feature>
<feature type="domain" description="Peptidase A1" evidence="6">
    <location>
        <begin position="141"/>
        <end position="451"/>
    </location>
</feature>
<protein>
    <submittedName>
        <fullName evidence="7">Acid protease</fullName>
    </submittedName>
</protein>
<dbReference type="EMBL" id="KN880431">
    <property type="protein sequence ID" value="KIY74371.1"/>
    <property type="molecule type" value="Genomic_DNA"/>
</dbReference>
<dbReference type="AlphaFoldDB" id="A0A0D7BXJ7"/>
<dbReference type="Proteomes" id="UP000054007">
    <property type="component" value="Unassembled WGS sequence"/>
</dbReference>
<proteinExistence type="inferred from homology"/>
<sequence>MLILLSLFVFSTLLSPLLANPVQPSRLGVRLPIKDRLNAQMPDASKQPNADFIPLCNLTFANWERDAVLVKYADAPEFLAGINLFSVDFNDILSTVSNPLDYAVPFIDIRKRGFIDVPVMTSAFPVMSLTDFISGNLDMLYYGPVKIGTPEQQLTVDVDTGSADLWIPSNCPSCVNDQFDHEASSTFQTDNQRFAISYGTGSARGIVGRDTVHIAGMSVTNQSFGAVDRLTADFNEYPNDGLLGMAFGTISRTRAETVFENLMRQGQIQDPMFSIHLGRMREQGSELCLGCSDPTKMAGTIAWVPVQSKTYWTVPMDAFSANGEKTLLAVNNILAAIDTGTSLIYFPGFLAETFYNSIPGSRQAEEIGRGIYAYPCDQTPSVALSFGGFEFAIHPDDFNLGKVSTNSSECVGGVVSSGNGGPQNLAIIGVVFLKSWYTVYDYAHGTRIGFAPSINNAHP</sequence>